<protein>
    <submittedName>
        <fullName evidence="2">Uncharacterized protein</fullName>
    </submittedName>
</protein>
<evidence type="ECO:0000313" key="2">
    <source>
        <dbReference type="EMBL" id="GIJ06346.1"/>
    </source>
</evidence>
<sequence>MTPSTRALWLAITTLVAILVGSAGGLLGWTSGLNPAAAILTGAGSFTGAMWLMLSVIRFATNAGE</sequence>
<keyword evidence="1" id="KW-0472">Membrane</keyword>
<accession>A0A8J3YCR1</accession>
<proteinExistence type="predicted"/>
<name>A0A8J3YCR1_9ACTN</name>
<comment type="caution">
    <text evidence="2">The sequence shown here is derived from an EMBL/GenBank/DDBJ whole genome shotgun (WGS) entry which is preliminary data.</text>
</comment>
<organism evidence="2 3">
    <name type="scientific">Spirilliplanes yamanashiensis</name>
    <dbReference type="NCBI Taxonomy" id="42233"/>
    <lineage>
        <taxon>Bacteria</taxon>
        <taxon>Bacillati</taxon>
        <taxon>Actinomycetota</taxon>
        <taxon>Actinomycetes</taxon>
        <taxon>Micromonosporales</taxon>
        <taxon>Micromonosporaceae</taxon>
        <taxon>Spirilliplanes</taxon>
    </lineage>
</organism>
<reference evidence="2" key="1">
    <citation type="submission" date="2021-01" db="EMBL/GenBank/DDBJ databases">
        <title>Whole genome shotgun sequence of Spirilliplanes yamanashiensis NBRC 15828.</title>
        <authorList>
            <person name="Komaki H."/>
            <person name="Tamura T."/>
        </authorList>
    </citation>
    <scope>NUCLEOTIDE SEQUENCE</scope>
    <source>
        <strain evidence="2">NBRC 15828</strain>
    </source>
</reference>
<feature type="transmembrane region" description="Helical" evidence="1">
    <location>
        <begin position="36"/>
        <end position="60"/>
    </location>
</feature>
<gene>
    <name evidence="2" type="ORF">Sya03_56980</name>
</gene>
<dbReference type="AlphaFoldDB" id="A0A8J3YCR1"/>
<keyword evidence="3" id="KW-1185">Reference proteome</keyword>
<dbReference type="Proteomes" id="UP000652013">
    <property type="component" value="Unassembled WGS sequence"/>
</dbReference>
<evidence type="ECO:0000313" key="3">
    <source>
        <dbReference type="Proteomes" id="UP000652013"/>
    </source>
</evidence>
<dbReference type="RefSeq" id="WP_203941532.1">
    <property type="nucleotide sequence ID" value="NZ_BAAAGJ010000013.1"/>
</dbReference>
<dbReference type="EMBL" id="BOOY01000041">
    <property type="protein sequence ID" value="GIJ06346.1"/>
    <property type="molecule type" value="Genomic_DNA"/>
</dbReference>
<keyword evidence="1" id="KW-0812">Transmembrane</keyword>
<evidence type="ECO:0000256" key="1">
    <source>
        <dbReference type="SAM" id="Phobius"/>
    </source>
</evidence>
<keyword evidence="1" id="KW-1133">Transmembrane helix</keyword>
<feature type="transmembrane region" description="Helical" evidence="1">
    <location>
        <begin position="7"/>
        <end position="30"/>
    </location>
</feature>